<proteinExistence type="predicted"/>
<feature type="region of interest" description="Disordered" evidence="1">
    <location>
        <begin position="625"/>
        <end position="651"/>
    </location>
</feature>
<evidence type="ECO:0000259" key="2">
    <source>
        <dbReference type="Pfam" id="PF12705"/>
    </source>
</evidence>
<dbReference type="InterPro" id="IPR011604">
    <property type="entry name" value="PDDEXK-like_dom_sf"/>
</dbReference>
<dbReference type="Gene3D" id="3.90.320.10">
    <property type="match status" value="1"/>
</dbReference>
<feature type="compositionally biased region" description="Basic and acidic residues" evidence="1">
    <location>
        <begin position="635"/>
        <end position="644"/>
    </location>
</feature>
<evidence type="ECO:0000256" key="1">
    <source>
        <dbReference type="SAM" id="MobiDB-lite"/>
    </source>
</evidence>
<sequence length="1003" mass="110103">MKILKEHAPGETGTSPVAAKITAGLDDPGLVFVFPTQISADSWAKASLDFSGRSCVDLDRFLGWDSLLRTLRANPPSPELREADVQSRLLWAYCLIEEEKKNPSLGRLINPSQTPPSGLAWGLASAAPSLFEAAASIRAKVNDGSLPEDQELIQDYEFLAANYDAFLRNHGIYEPARLPWRGDPEKRYLLFCPSLMPGFRPELGNSVPGLSIETWEPGTPGSAAAIGISPSLASFGDGPSVRKPLLLSFSSLRDELDYVFGVCRRLLDQGLPPSELALSLPSLGADLTAHVSRAARSWGLPLQYRGGRALSDSPIGRLLEAVARALGEGFSLRGLKNLFDPGLAAWKEREHCLSLIGIAKRYNIPEFSADPDYTMSLWSKTLGLESGQAESLPSFFQRLRKSCAALSGSRSFAALEIALHAFIDDLLDEKRFQVYGTLTLEQIFEELSALKSWEIRLAGKTGALKPFEVLRAMLEHRLYSPADSAQAISVYPYHLGLMSAARLHFVLEASVESSSAAVRLLSRVPQEISPPKDEATLTDVLFDSMDLVKTVFCHAEQSLDGYSIAHPYFFRRSARRMAIETISIPDSPEAVETNAWEELRVPALPAKLPSLSLEAVQGSFKDLKRGLLGSPESRGAQDPRENQRRGGLPPPLFFDAESRLSPVPGPRPALRADRLLRIKAFEAAGLVKLNPRTLGYLALCPFRWFLSGIPGLEAEIADPAILAEGSLMHDMIRFLLEADGSELLPASGPGDSPSYEPPSLSSDRSRSSREEKIKNAFRNALQKTLSRSGYSLRLALESAYPKIQDRIGRILDYEGSLREEGWLRSDFERVLSMELPDLGLALEGRADRVVFRTARIALDADSSMQASDASSPGSPPGEGCLLIDYKRKRCPAKKEFLTDESGRIQDFQINAYAAMLESAGFPVLQAFYWSIEDNKPVAVFGSGKQRPDRASFEPERGALGKALIEASERIREGRFLEIKPSKQACSNCPVRAVCRIHFSAERS</sequence>
<name>A0A644SVR3_9ZZZZ</name>
<feature type="domain" description="PD-(D/E)XK endonuclease-like" evidence="2">
    <location>
        <begin position="690"/>
        <end position="852"/>
    </location>
</feature>
<dbReference type="AlphaFoldDB" id="A0A644SVR3"/>
<comment type="caution">
    <text evidence="3">The sequence shown here is derived from an EMBL/GenBank/DDBJ whole genome shotgun (WGS) entry which is preliminary data.</text>
</comment>
<feature type="region of interest" description="Disordered" evidence="1">
    <location>
        <begin position="746"/>
        <end position="768"/>
    </location>
</feature>
<organism evidence="3">
    <name type="scientific">bioreactor metagenome</name>
    <dbReference type="NCBI Taxonomy" id="1076179"/>
    <lineage>
        <taxon>unclassified sequences</taxon>
        <taxon>metagenomes</taxon>
        <taxon>ecological metagenomes</taxon>
    </lineage>
</organism>
<feature type="domain" description="PD-(D/E)XK endonuclease-like" evidence="2">
    <location>
        <begin position="879"/>
        <end position="995"/>
    </location>
</feature>
<protein>
    <recommendedName>
        <fullName evidence="2">PD-(D/E)XK endonuclease-like domain-containing protein</fullName>
    </recommendedName>
</protein>
<reference evidence="3" key="1">
    <citation type="submission" date="2019-08" db="EMBL/GenBank/DDBJ databases">
        <authorList>
            <person name="Kucharzyk K."/>
            <person name="Murdoch R.W."/>
            <person name="Higgins S."/>
            <person name="Loffler F."/>
        </authorList>
    </citation>
    <scope>NUCLEOTIDE SEQUENCE</scope>
</reference>
<dbReference type="EMBL" id="VSSQ01000008">
    <property type="protein sequence ID" value="MPL58798.1"/>
    <property type="molecule type" value="Genomic_DNA"/>
</dbReference>
<dbReference type="InterPro" id="IPR027417">
    <property type="entry name" value="P-loop_NTPase"/>
</dbReference>
<dbReference type="SUPFAM" id="SSF52540">
    <property type="entry name" value="P-loop containing nucleoside triphosphate hydrolases"/>
    <property type="match status" value="1"/>
</dbReference>
<dbReference type="Pfam" id="PF12705">
    <property type="entry name" value="PDDEXK_1"/>
    <property type="match status" value="2"/>
</dbReference>
<evidence type="ECO:0000313" key="3">
    <source>
        <dbReference type="EMBL" id="MPL58798.1"/>
    </source>
</evidence>
<gene>
    <name evidence="3" type="ORF">SDC9_04341</name>
</gene>
<dbReference type="InterPro" id="IPR038726">
    <property type="entry name" value="PDDEXK_AddAB-type"/>
</dbReference>
<accession>A0A644SVR3</accession>